<dbReference type="PANTHER" id="PTHR34222:SF100">
    <property type="entry name" value="CCHC-TYPE DOMAIN-CONTAINING PROTEIN"/>
    <property type="match status" value="1"/>
</dbReference>
<keyword evidence="2" id="KW-1185">Reference proteome</keyword>
<dbReference type="Proteomes" id="UP001280121">
    <property type="component" value="Unassembled WGS sequence"/>
</dbReference>
<organism evidence="1 2">
    <name type="scientific">Dipteronia dyeriana</name>
    <dbReference type="NCBI Taxonomy" id="168575"/>
    <lineage>
        <taxon>Eukaryota</taxon>
        <taxon>Viridiplantae</taxon>
        <taxon>Streptophyta</taxon>
        <taxon>Embryophyta</taxon>
        <taxon>Tracheophyta</taxon>
        <taxon>Spermatophyta</taxon>
        <taxon>Magnoliopsida</taxon>
        <taxon>eudicotyledons</taxon>
        <taxon>Gunneridae</taxon>
        <taxon>Pentapetalae</taxon>
        <taxon>rosids</taxon>
        <taxon>malvids</taxon>
        <taxon>Sapindales</taxon>
        <taxon>Sapindaceae</taxon>
        <taxon>Hippocastanoideae</taxon>
        <taxon>Acereae</taxon>
        <taxon>Dipteronia</taxon>
    </lineage>
</organism>
<protein>
    <submittedName>
        <fullName evidence="1">Uncharacterized protein</fullName>
    </submittedName>
</protein>
<dbReference type="EMBL" id="JANJYI010000001">
    <property type="protein sequence ID" value="KAK2663940.1"/>
    <property type="molecule type" value="Genomic_DNA"/>
</dbReference>
<evidence type="ECO:0000313" key="1">
    <source>
        <dbReference type="EMBL" id="KAK2663940.1"/>
    </source>
</evidence>
<comment type="caution">
    <text evidence="1">The sequence shown here is derived from an EMBL/GenBank/DDBJ whole genome shotgun (WGS) entry which is preliminary data.</text>
</comment>
<proteinExistence type="predicted"/>
<reference evidence="1" key="1">
    <citation type="journal article" date="2023" name="Plant J.">
        <title>Genome sequences and population genomics provide insights into the demographic history, inbreeding, and mutation load of two 'living fossil' tree species of Dipteronia.</title>
        <authorList>
            <person name="Feng Y."/>
            <person name="Comes H.P."/>
            <person name="Chen J."/>
            <person name="Zhu S."/>
            <person name="Lu R."/>
            <person name="Zhang X."/>
            <person name="Li P."/>
            <person name="Qiu J."/>
            <person name="Olsen K.M."/>
            <person name="Qiu Y."/>
        </authorList>
    </citation>
    <scope>NUCLEOTIDE SEQUENCE</scope>
    <source>
        <strain evidence="1">KIB01</strain>
    </source>
</reference>
<name>A0AAE0CUG2_9ROSI</name>
<dbReference type="AlphaFoldDB" id="A0AAE0CUG2"/>
<sequence>MSVQEFYSSLTNLWDQLALTESDELKAFGPYIARREQQQLVQFLMVLRIDFECLRGSILHRSPLPSVNSIVSELLAEEELD</sequence>
<evidence type="ECO:0000313" key="2">
    <source>
        <dbReference type="Proteomes" id="UP001280121"/>
    </source>
</evidence>
<accession>A0AAE0CUG2</accession>
<gene>
    <name evidence="1" type="ORF">Ddye_002514</name>
</gene>
<dbReference type="PANTHER" id="PTHR34222">
    <property type="entry name" value="GAG_PRE-INTEGRS DOMAIN-CONTAINING PROTEIN"/>
    <property type="match status" value="1"/>
</dbReference>